<name>A0ABR2YX92_9CHLO</name>
<dbReference type="PANTHER" id="PTHR11527">
    <property type="entry name" value="HEAT-SHOCK PROTEIN 20 FAMILY MEMBER"/>
    <property type="match status" value="1"/>
</dbReference>
<evidence type="ECO:0000256" key="3">
    <source>
        <dbReference type="RuleBase" id="RU003616"/>
    </source>
</evidence>
<dbReference type="InterPro" id="IPR031107">
    <property type="entry name" value="Small_HSP"/>
</dbReference>
<dbReference type="Proteomes" id="UP001491310">
    <property type="component" value="Unassembled WGS sequence"/>
</dbReference>
<evidence type="ECO:0000313" key="5">
    <source>
        <dbReference type="EMBL" id="KAK9915949.1"/>
    </source>
</evidence>
<dbReference type="Pfam" id="PF00011">
    <property type="entry name" value="HSP20"/>
    <property type="match status" value="1"/>
</dbReference>
<dbReference type="InterPro" id="IPR002068">
    <property type="entry name" value="A-crystallin/Hsp20_dom"/>
</dbReference>
<keyword evidence="1" id="KW-0346">Stress response</keyword>
<organism evidence="5 6">
    <name type="scientific">Coccomyxa subellipsoidea</name>
    <dbReference type="NCBI Taxonomy" id="248742"/>
    <lineage>
        <taxon>Eukaryota</taxon>
        <taxon>Viridiplantae</taxon>
        <taxon>Chlorophyta</taxon>
        <taxon>core chlorophytes</taxon>
        <taxon>Trebouxiophyceae</taxon>
        <taxon>Trebouxiophyceae incertae sedis</taxon>
        <taxon>Coccomyxaceae</taxon>
        <taxon>Coccomyxa</taxon>
    </lineage>
</organism>
<comment type="caution">
    <text evidence="5">The sequence shown here is derived from an EMBL/GenBank/DDBJ whole genome shotgun (WGS) entry which is preliminary data.</text>
</comment>
<dbReference type="PROSITE" id="PS01031">
    <property type="entry name" value="SHSP"/>
    <property type="match status" value="1"/>
</dbReference>
<evidence type="ECO:0000313" key="6">
    <source>
        <dbReference type="Proteomes" id="UP001491310"/>
    </source>
</evidence>
<sequence length="247" mass="27164">MEVPASARRRIACLAAQFVQVPHMGTSTLSQQDCAGNMTLHYAKPSAFRDLKYARVGAPEAHEVQREKTALEFAERTLGKGVTRFHHVPDPPAFARPALDDPAPTVSKQPAALKPARVIHAPTRVPRLTGSRFFQPRLTAGWAPKVDAIETDSHYQLEVALPGIRKDDLRVELWGPFLTVSGTRSGAAMGARRPRGRLFGAGLVLRRELDHGFFSATWKLPANGVLDSLYAESVDGVLRVTMRKRSK</sequence>
<evidence type="ECO:0000256" key="1">
    <source>
        <dbReference type="ARBA" id="ARBA00023016"/>
    </source>
</evidence>
<dbReference type="Gene3D" id="2.60.40.790">
    <property type="match status" value="1"/>
</dbReference>
<reference evidence="5 6" key="1">
    <citation type="journal article" date="2024" name="Nat. Commun.">
        <title>Phylogenomics reveals the evolutionary origins of lichenization in chlorophyte algae.</title>
        <authorList>
            <person name="Puginier C."/>
            <person name="Libourel C."/>
            <person name="Otte J."/>
            <person name="Skaloud P."/>
            <person name="Haon M."/>
            <person name="Grisel S."/>
            <person name="Petersen M."/>
            <person name="Berrin J.G."/>
            <person name="Delaux P.M."/>
            <person name="Dal Grande F."/>
            <person name="Keller J."/>
        </authorList>
    </citation>
    <scope>NUCLEOTIDE SEQUENCE [LARGE SCALE GENOMIC DNA]</scope>
    <source>
        <strain evidence="5 6">SAG 216-7</strain>
    </source>
</reference>
<dbReference type="EMBL" id="JALJOT010000004">
    <property type="protein sequence ID" value="KAK9915949.1"/>
    <property type="molecule type" value="Genomic_DNA"/>
</dbReference>
<accession>A0ABR2YX92</accession>
<evidence type="ECO:0000256" key="2">
    <source>
        <dbReference type="PROSITE-ProRule" id="PRU00285"/>
    </source>
</evidence>
<gene>
    <name evidence="5" type="ORF">WJX75_006355</name>
</gene>
<dbReference type="InterPro" id="IPR008978">
    <property type="entry name" value="HSP20-like_chaperone"/>
</dbReference>
<evidence type="ECO:0000259" key="4">
    <source>
        <dbReference type="PROSITE" id="PS01031"/>
    </source>
</evidence>
<feature type="domain" description="SHSP" evidence="4">
    <location>
        <begin position="137"/>
        <end position="247"/>
    </location>
</feature>
<dbReference type="SUPFAM" id="SSF49764">
    <property type="entry name" value="HSP20-like chaperones"/>
    <property type="match status" value="1"/>
</dbReference>
<keyword evidence="6" id="KW-1185">Reference proteome</keyword>
<dbReference type="CDD" id="cd06464">
    <property type="entry name" value="ACD_sHsps-like"/>
    <property type="match status" value="1"/>
</dbReference>
<protein>
    <recommendedName>
        <fullName evidence="4">SHSP domain-containing protein</fullName>
    </recommendedName>
</protein>
<proteinExistence type="inferred from homology"/>
<comment type="similarity">
    <text evidence="2 3">Belongs to the small heat shock protein (HSP20) family.</text>
</comment>